<name>A0ACB8S2L7_9AGAM</name>
<protein>
    <submittedName>
        <fullName evidence="1">Uncharacterized protein</fullName>
    </submittedName>
</protein>
<gene>
    <name evidence="1" type="ORF">FA95DRAFT_606060</name>
</gene>
<keyword evidence="2" id="KW-1185">Reference proteome</keyword>
<accession>A0ACB8S2L7</accession>
<comment type="caution">
    <text evidence="1">The sequence shown here is derived from an EMBL/GenBank/DDBJ whole genome shotgun (WGS) entry which is preliminary data.</text>
</comment>
<dbReference type="EMBL" id="MU275861">
    <property type="protein sequence ID" value="KAI0050534.1"/>
    <property type="molecule type" value="Genomic_DNA"/>
</dbReference>
<reference evidence="1" key="2">
    <citation type="journal article" date="2022" name="New Phytol.">
        <title>Evolutionary transition to the ectomycorrhizal habit in the genomes of a hyperdiverse lineage of mushroom-forming fungi.</title>
        <authorList>
            <person name="Looney B."/>
            <person name="Miyauchi S."/>
            <person name="Morin E."/>
            <person name="Drula E."/>
            <person name="Courty P.E."/>
            <person name="Kohler A."/>
            <person name="Kuo A."/>
            <person name="LaButti K."/>
            <person name="Pangilinan J."/>
            <person name="Lipzen A."/>
            <person name="Riley R."/>
            <person name="Andreopoulos W."/>
            <person name="He G."/>
            <person name="Johnson J."/>
            <person name="Nolan M."/>
            <person name="Tritt A."/>
            <person name="Barry K.W."/>
            <person name="Grigoriev I.V."/>
            <person name="Nagy L.G."/>
            <person name="Hibbett D."/>
            <person name="Henrissat B."/>
            <person name="Matheny P.B."/>
            <person name="Labbe J."/>
            <person name="Martin F.M."/>
        </authorList>
    </citation>
    <scope>NUCLEOTIDE SEQUENCE</scope>
    <source>
        <strain evidence="1">FP105234-sp</strain>
    </source>
</reference>
<proteinExistence type="predicted"/>
<feature type="non-terminal residue" evidence="1">
    <location>
        <position position="1"/>
    </location>
</feature>
<sequence length="196" mass="20840">RLWNSDLVYIHHLPSLAELNLNNTGIGDEAAFHLVALRESLTMLVLSNNPMITDDAAPALALLNELGLLHLSGTGITMAGLRRLADAFSSSAEAGNFQIAIPADCEDYMDNLHTCYLLSPAAPLITAVTACASLSVSALKRNLQAHAAYNPDISVTGSKAEMCARLESLLVQRAGDLAVRNMLWNGREAALNGTGE</sequence>
<evidence type="ECO:0000313" key="1">
    <source>
        <dbReference type="EMBL" id="KAI0050534.1"/>
    </source>
</evidence>
<dbReference type="Proteomes" id="UP000814033">
    <property type="component" value="Unassembled WGS sequence"/>
</dbReference>
<reference evidence="1" key="1">
    <citation type="submission" date="2021-02" db="EMBL/GenBank/DDBJ databases">
        <authorList>
            <consortium name="DOE Joint Genome Institute"/>
            <person name="Ahrendt S."/>
            <person name="Looney B.P."/>
            <person name="Miyauchi S."/>
            <person name="Morin E."/>
            <person name="Drula E."/>
            <person name="Courty P.E."/>
            <person name="Chicoki N."/>
            <person name="Fauchery L."/>
            <person name="Kohler A."/>
            <person name="Kuo A."/>
            <person name="Labutti K."/>
            <person name="Pangilinan J."/>
            <person name="Lipzen A."/>
            <person name="Riley R."/>
            <person name="Andreopoulos W."/>
            <person name="He G."/>
            <person name="Johnson J."/>
            <person name="Barry K.W."/>
            <person name="Grigoriev I.V."/>
            <person name="Nagy L."/>
            <person name="Hibbett D."/>
            <person name="Henrissat B."/>
            <person name="Matheny P.B."/>
            <person name="Labbe J."/>
            <person name="Martin F."/>
        </authorList>
    </citation>
    <scope>NUCLEOTIDE SEQUENCE</scope>
    <source>
        <strain evidence="1">FP105234-sp</strain>
    </source>
</reference>
<evidence type="ECO:0000313" key="2">
    <source>
        <dbReference type="Proteomes" id="UP000814033"/>
    </source>
</evidence>
<organism evidence="1 2">
    <name type="scientific">Auriscalpium vulgare</name>
    <dbReference type="NCBI Taxonomy" id="40419"/>
    <lineage>
        <taxon>Eukaryota</taxon>
        <taxon>Fungi</taxon>
        <taxon>Dikarya</taxon>
        <taxon>Basidiomycota</taxon>
        <taxon>Agaricomycotina</taxon>
        <taxon>Agaricomycetes</taxon>
        <taxon>Russulales</taxon>
        <taxon>Auriscalpiaceae</taxon>
        <taxon>Auriscalpium</taxon>
    </lineage>
</organism>